<dbReference type="AlphaFoldDB" id="W2Y4Y0"/>
<gene>
    <name evidence="1" type="ORF">F442_20758</name>
</gene>
<proteinExistence type="predicted"/>
<reference evidence="1 2" key="1">
    <citation type="submission" date="2013-11" db="EMBL/GenBank/DDBJ databases">
        <title>The Genome Sequence of Phytophthora parasitica P10297.</title>
        <authorList>
            <consortium name="The Broad Institute Genomics Platform"/>
            <person name="Russ C."/>
            <person name="Tyler B."/>
            <person name="Panabieres F."/>
            <person name="Shan W."/>
            <person name="Tripathy S."/>
            <person name="Grunwald N."/>
            <person name="Machado M."/>
            <person name="Johnson C.S."/>
            <person name="Walker B."/>
            <person name="Young S.K."/>
            <person name="Zeng Q."/>
            <person name="Gargeya S."/>
            <person name="Fitzgerald M."/>
            <person name="Haas B."/>
            <person name="Abouelleil A."/>
            <person name="Allen A.W."/>
            <person name="Alvarado L."/>
            <person name="Arachchi H.M."/>
            <person name="Berlin A.M."/>
            <person name="Chapman S.B."/>
            <person name="Gainer-Dewar J."/>
            <person name="Goldberg J."/>
            <person name="Griggs A."/>
            <person name="Gujja S."/>
            <person name="Hansen M."/>
            <person name="Howarth C."/>
            <person name="Imamovic A."/>
            <person name="Ireland A."/>
            <person name="Larimer J."/>
            <person name="McCowan C."/>
            <person name="Murphy C."/>
            <person name="Pearson M."/>
            <person name="Poon T.W."/>
            <person name="Priest M."/>
            <person name="Roberts A."/>
            <person name="Saif S."/>
            <person name="Shea T."/>
            <person name="Sisk P."/>
            <person name="Sykes S."/>
            <person name="Wortman J."/>
            <person name="Nusbaum C."/>
            <person name="Birren B."/>
        </authorList>
    </citation>
    <scope>NUCLEOTIDE SEQUENCE [LARGE SCALE GENOMIC DNA]</scope>
    <source>
        <strain evidence="1 2">P10297</strain>
    </source>
</reference>
<feature type="non-terminal residue" evidence="1">
    <location>
        <position position="92"/>
    </location>
</feature>
<accession>W2Y4Y0</accession>
<protein>
    <submittedName>
        <fullName evidence="1">Uncharacterized protein</fullName>
    </submittedName>
</protein>
<dbReference type="EMBL" id="ANIY01004314">
    <property type="protein sequence ID" value="ETP30180.1"/>
    <property type="molecule type" value="Genomic_DNA"/>
</dbReference>
<evidence type="ECO:0000313" key="1">
    <source>
        <dbReference type="EMBL" id="ETP30180.1"/>
    </source>
</evidence>
<evidence type="ECO:0000313" key="2">
    <source>
        <dbReference type="Proteomes" id="UP000018948"/>
    </source>
</evidence>
<name>W2Y4Y0_PHYNI</name>
<sequence>MSFPCRREQRLPDEDVVVENGLLHAVEHGFPRVVEQELSHAEDGVERGLPPAVERVLPCVVEPGEEVTVDSSVTVVSSVPCLGADTEPRRPT</sequence>
<comment type="caution">
    <text evidence="1">The sequence shown here is derived from an EMBL/GenBank/DDBJ whole genome shotgun (WGS) entry which is preliminary data.</text>
</comment>
<organism evidence="1 2">
    <name type="scientific">Phytophthora nicotianae P10297</name>
    <dbReference type="NCBI Taxonomy" id="1317064"/>
    <lineage>
        <taxon>Eukaryota</taxon>
        <taxon>Sar</taxon>
        <taxon>Stramenopiles</taxon>
        <taxon>Oomycota</taxon>
        <taxon>Peronosporomycetes</taxon>
        <taxon>Peronosporales</taxon>
        <taxon>Peronosporaceae</taxon>
        <taxon>Phytophthora</taxon>
    </lineage>
</organism>
<dbReference type="Proteomes" id="UP000018948">
    <property type="component" value="Unassembled WGS sequence"/>
</dbReference>